<evidence type="ECO:0000313" key="2">
    <source>
        <dbReference type="Proteomes" id="UP000637299"/>
    </source>
</evidence>
<reference evidence="1 2" key="1">
    <citation type="submission" date="2020-09" db="EMBL/GenBank/DDBJ databases">
        <title>Genome seq and assembly of Chryseobacterium sp.</title>
        <authorList>
            <person name="Chhetri G."/>
        </authorList>
    </citation>
    <scope>NUCLEOTIDE SEQUENCE [LARGE SCALE GENOMIC DNA]</scope>
    <source>
        <strain evidence="1 2">GCR10</strain>
    </source>
</reference>
<gene>
    <name evidence="1" type="ORF">IC610_11135</name>
</gene>
<dbReference type="InterPro" id="IPR000408">
    <property type="entry name" value="Reg_chr_condens"/>
</dbReference>
<sequence length="127" mass="14822">MNKIYLFFAFIIWHLASSQNNYCVSDISFDYTTVSIFTTDGNIYTWGQNHYGHVGNGNTQIQNSPWLRPSVPNFTSLSHSVNHSTALANNGKIYAWGRNFFRRSRKWINYSSLHPNSNRNRQRLESR</sequence>
<dbReference type="Gene3D" id="2.130.10.30">
    <property type="entry name" value="Regulator of chromosome condensation 1/beta-lactamase-inhibitor protein II"/>
    <property type="match status" value="1"/>
</dbReference>
<dbReference type="RefSeq" id="WP_191736928.1">
    <property type="nucleotide sequence ID" value="NZ_JACYFS010000003.1"/>
</dbReference>
<protein>
    <submittedName>
        <fullName evidence="1">Uncharacterized protein</fullName>
    </submittedName>
</protein>
<proteinExistence type="predicted"/>
<dbReference type="InterPro" id="IPR009091">
    <property type="entry name" value="RCC1/BLIP-II"/>
</dbReference>
<name>A0ABR8ZCD1_9FLAO</name>
<dbReference type="SUPFAM" id="SSF50985">
    <property type="entry name" value="RCC1/BLIP-II"/>
    <property type="match status" value="1"/>
</dbReference>
<dbReference type="Pfam" id="PF00415">
    <property type="entry name" value="RCC1"/>
    <property type="match status" value="1"/>
</dbReference>
<dbReference type="Proteomes" id="UP000637299">
    <property type="component" value="Unassembled WGS sequence"/>
</dbReference>
<dbReference type="EMBL" id="JACYFS010000003">
    <property type="protein sequence ID" value="MBD8082969.1"/>
    <property type="molecule type" value="Genomic_DNA"/>
</dbReference>
<comment type="caution">
    <text evidence="1">The sequence shown here is derived from an EMBL/GenBank/DDBJ whole genome shotgun (WGS) entry which is preliminary data.</text>
</comment>
<organism evidence="1 2">
    <name type="scientific">Chryseobacterium caseinilyticum</name>
    <dbReference type="NCBI Taxonomy" id="2771428"/>
    <lineage>
        <taxon>Bacteria</taxon>
        <taxon>Pseudomonadati</taxon>
        <taxon>Bacteroidota</taxon>
        <taxon>Flavobacteriia</taxon>
        <taxon>Flavobacteriales</taxon>
        <taxon>Weeksellaceae</taxon>
        <taxon>Chryseobacterium group</taxon>
        <taxon>Chryseobacterium</taxon>
    </lineage>
</organism>
<evidence type="ECO:0000313" key="1">
    <source>
        <dbReference type="EMBL" id="MBD8082969.1"/>
    </source>
</evidence>
<keyword evidence="2" id="KW-1185">Reference proteome</keyword>
<accession>A0ABR8ZCD1</accession>
<dbReference type="PROSITE" id="PS50012">
    <property type="entry name" value="RCC1_3"/>
    <property type="match status" value="1"/>
</dbReference>